<protein>
    <submittedName>
        <fullName evidence="1">WXG100 family type VII secretion target</fullName>
    </submittedName>
</protein>
<dbReference type="RefSeq" id="WP_140009449.1">
    <property type="nucleotide sequence ID" value="NZ_JBHMDG010000017.1"/>
</dbReference>
<organism evidence="1 2">
    <name type="scientific">Nocardioides plantarum</name>
    <dbReference type="NCBI Taxonomy" id="29299"/>
    <lineage>
        <taxon>Bacteria</taxon>
        <taxon>Bacillati</taxon>
        <taxon>Actinomycetota</taxon>
        <taxon>Actinomycetes</taxon>
        <taxon>Propionibacteriales</taxon>
        <taxon>Nocardioidaceae</taxon>
        <taxon>Nocardioides</taxon>
    </lineage>
</organism>
<keyword evidence="2" id="KW-1185">Reference proteome</keyword>
<dbReference type="SUPFAM" id="SSF140453">
    <property type="entry name" value="EsxAB dimer-like"/>
    <property type="match status" value="1"/>
</dbReference>
<reference evidence="1 2" key="1">
    <citation type="submission" date="2024-09" db="EMBL/GenBank/DDBJ databases">
        <authorList>
            <person name="Sun Q."/>
            <person name="Mori K."/>
        </authorList>
    </citation>
    <scope>NUCLEOTIDE SEQUENCE [LARGE SCALE GENOMIC DNA]</scope>
    <source>
        <strain evidence="1 2">JCM 9626</strain>
    </source>
</reference>
<proteinExistence type="predicted"/>
<name>A0ABV5KC42_9ACTN</name>
<evidence type="ECO:0000313" key="2">
    <source>
        <dbReference type="Proteomes" id="UP001589750"/>
    </source>
</evidence>
<comment type="caution">
    <text evidence="1">The sequence shown here is derived from an EMBL/GenBank/DDBJ whole genome shotgun (WGS) entry which is preliminary data.</text>
</comment>
<dbReference type="InterPro" id="IPR010310">
    <property type="entry name" value="T7SS_ESAT-6-like"/>
</dbReference>
<dbReference type="EMBL" id="JBHMDG010000017">
    <property type="protein sequence ID" value="MFB9314306.1"/>
    <property type="molecule type" value="Genomic_DNA"/>
</dbReference>
<sequence length="107" mass="11607">MDQINLDHAAFTKAIADVREAAGQLRQDRARIDDRVSGFLGDGWTGIAADSFVDAWGDWKAGSTDVLEGLVAMADLMQATHQDLTDRDDDSAQNMNQVSSKIIARLG</sequence>
<dbReference type="Gene3D" id="1.10.287.1060">
    <property type="entry name" value="ESAT-6-like"/>
    <property type="match status" value="1"/>
</dbReference>
<dbReference type="Proteomes" id="UP001589750">
    <property type="component" value="Unassembled WGS sequence"/>
</dbReference>
<evidence type="ECO:0000313" key="1">
    <source>
        <dbReference type="EMBL" id="MFB9314306.1"/>
    </source>
</evidence>
<dbReference type="Pfam" id="PF06013">
    <property type="entry name" value="WXG100"/>
    <property type="match status" value="1"/>
</dbReference>
<accession>A0ABV5KC42</accession>
<gene>
    <name evidence="1" type="ORF">ACFFRI_14720</name>
</gene>
<dbReference type="InterPro" id="IPR036689">
    <property type="entry name" value="ESAT-6-like_sf"/>
</dbReference>